<keyword evidence="3" id="KW-1185">Reference proteome</keyword>
<feature type="compositionally biased region" description="Basic and acidic residues" evidence="1">
    <location>
        <begin position="312"/>
        <end position="332"/>
    </location>
</feature>
<protein>
    <submittedName>
        <fullName evidence="2">Uncharacterized protein</fullName>
    </submittedName>
</protein>
<feature type="region of interest" description="Disordered" evidence="1">
    <location>
        <begin position="78"/>
        <end position="101"/>
    </location>
</feature>
<feature type="compositionally biased region" description="Basic and acidic residues" evidence="1">
    <location>
        <begin position="453"/>
        <end position="486"/>
    </location>
</feature>
<name>A0AA39XI98_9PEZI</name>
<feature type="compositionally biased region" description="Polar residues" evidence="1">
    <location>
        <begin position="581"/>
        <end position="590"/>
    </location>
</feature>
<feature type="compositionally biased region" description="Polar residues" evidence="1">
    <location>
        <begin position="825"/>
        <end position="836"/>
    </location>
</feature>
<evidence type="ECO:0000313" key="3">
    <source>
        <dbReference type="Proteomes" id="UP001174934"/>
    </source>
</evidence>
<sequence length="1039" mass="117155">MDQLPSRKLRKFPPFENLKWWDCECASHGSSPTAPRPLPSSFNRSHSMEDVDDHDYEVYHAERVVIRASKPLLISVRDSSRAGTPSQESTTKTVLSDSPGCKSQGVSFPQTHGAFRPKHATICCENVTPSAVGQLEDATGCYGISDRRSISSLPVALEHPASASEVMEPRYGQLVDEASISGRPNHAGDKTRAPLEILGPFRLREYSSSTQNFMQSCSDNPKNDTAKGKTMVGPGEPGQGRQRISKARTEEWVSQISPKFLQDSDHAFLSPARQSVTTKPCQQGVTAPTDPSFAVADNVAMNRATNAQHRGFDHGQQHRAPHHDTNEPKDIRGNFIPVSNSLKKLSHSPKYEQAPQVINVQLSLTQSELRDLMAARMHRMPTASHREDASDRDSRERRIAHDTDHGSRSSRENRVAGRDSRSRSPEKLRSRSPGKIRSGSPERLPQTTYTPPTRERARSPEKIRSRSPERRLRETTCTAHIRERTSSPKKVRSRSPEGRHPENNYTAHTRERNSSPEKVRSQSPERLPQTTYITHTRDRARSPAKVSSHSKRPEDPRVAYGFEAAVSPQSPTRQKEFRFAKSSTATSLSPSRKGKGTPPRIDTDLARFHYKQAASQRGRVQLPVAVHNPPEVPLVPAQYLSADDSSSDYSQDLLTGRFLPPDFTPSPVRPPSPLNIQKEDSNNNHASVLRGYIDWINKPYHSEEETEDRRLSFTKNNRESYQAEARSGSSNGVDQIFTPLPFAFPDVHPGQRVASKTLIGEKGWLEKTASTTKNKPKPTEKKVSPTRKTGFLDKVVKKAKEMMVDKNNDQKAHRNSREAEKADKNQPNGRDLQTSLNTREQSLLYCEMEYALAIAMNDYIQSQQNAGRHDLDKLKRISDSWQQKGRPRVMGWRYDIETQLDLIRLHVNEFKFYGHAATPSTILAIIDFMRVNARALRIRTYCQPDTVIAKQLNDSRDLFNLLGCPEPQQIQLAEITEFFKACVKRERHMAEKEATNPNPVRRDKTASGEKWQANNQTDRTNTHGGMKMDPTDYDDDQLE</sequence>
<dbReference type="Proteomes" id="UP001174934">
    <property type="component" value="Unassembled WGS sequence"/>
</dbReference>
<feature type="region of interest" description="Disordered" evidence="1">
    <location>
        <begin position="379"/>
        <end position="602"/>
    </location>
</feature>
<dbReference type="AlphaFoldDB" id="A0AA39XI98"/>
<evidence type="ECO:0000313" key="2">
    <source>
        <dbReference type="EMBL" id="KAK0634501.1"/>
    </source>
</evidence>
<feature type="region of interest" description="Disordered" evidence="1">
    <location>
        <begin position="989"/>
        <end position="1039"/>
    </location>
</feature>
<feature type="compositionally biased region" description="Basic and acidic residues" evidence="1">
    <location>
        <begin position="989"/>
        <end position="1007"/>
    </location>
</feature>
<feature type="region of interest" description="Disordered" evidence="1">
    <location>
        <begin position="212"/>
        <end position="244"/>
    </location>
</feature>
<accession>A0AA39XI98</accession>
<evidence type="ECO:0000256" key="1">
    <source>
        <dbReference type="SAM" id="MobiDB-lite"/>
    </source>
</evidence>
<feature type="compositionally biased region" description="Basic and acidic residues" evidence="1">
    <location>
        <begin position="790"/>
        <end position="824"/>
    </location>
</feature>
<feature type="region of interest" description="Disordered" evidence="1">
    <location>
        <begin position="27"/>
        <end position="46"/>
    </location>
</feature>
<feature type="compositionally biased region" description="Basic and acidic residues" evidence="1">
    <location>
        <begin position="384"/>
        <end position="429"/>
    </location>
</feature>
<reference evidence="2" key="1">
    <citation type="submission" date="2023-06" db="EMBL/GenBank/DDBJ databases">
        <title>Genome-scale phylogeny and comparative genomics of the fungal order Sordariales.</title>
        <authorList>
            <consortium name="Lawrence Berkeley National Laboratory"/>
            <person name="Hensen N."/>
            <person name="Bonometti L."/>
            <person name="Westerberg I."/>
            <person name="Brannstrom I.O."/>
            <person name="Guillou S."/>
            <person name="Cros-Aarteil S."/>
            <person name="Calhoun S."/>
            <person name="Haridas S."/>
            <person name="Kuo A."/>
            <person name="Mondo S."/>
            <person name="Pangilinan J."/>
            <person name="Riley R."/>
            <person name="LaButti K."/>
            <person name="Andreopoulos B."/>
            <person name="Lipzen A."/>
            <person name="Chen C."/>
            <person name="Yanf M."/>
            <person name="Daum C."/>
            <person name="Ng V."/>
            <person name="Clum A."/>
            <person name="Steindorff A."/>
            <person name="Ohm R."/>
            <person name="Martin F."/>
            <person name="Silar P."/>
            <person name="Natvig D."/>
            <person name="Lalanne C."/>
            <person name="Gautier V."/>
            <person name="Ament-velasquez S.L."/>
            <person name="Kruys A."/>
            <person name="Hutchinson M.I."/>
            <person name="Powell A.J."/>
            <person name="Barry K."/>
            <person name="Miller A.N."/>
            <person name="Grigoriev I.V."/>
            <person name="Debuchy R."/>
            <person name="Gladieux P."/>
            <person name="Thoren M.H."/>
            <person name="Johannesson H."/>
        </authorList>
    </citation>
    <scope>NUCLEOTIDE SEQUENCE</scope>
    <source>
        <strain evidence="2">SMH3391-2</strain>
    </source>
</reference>
<feature type="compositionally biased region" description="Polar residues" evidence="1">
    <location>
        <begin position="521"/>
        <end position="534"/>
    </location>
</feature>
<comment type="caution">
    <text evidence="2">The sequence shown here is derived from an EMBL/GenBank/DDBJ whole genome shotgun (WGS) entry which is preliminary data.</text>
</comment>
<proteinExistence type="predicted"/>
<organism evidence="2 3">
    <name type="scientific">Bombardia bombarda</name>
    <dbReference type="NCBI Taxonomy" id="252184"/>
    <lineage>
        <taxon>Eukaryota</taxon>
        <taxon>Fungi</taxon>
        <taxon>Dikarya</taxon>
        <taxon>Ascomycota</taxon>
        <taxon>Pezizomycotina</taxon>
        <taxon>Sordariomycetes</taxon>
        <taxon>Sordariomycetidae</taxon>
        <taxon>Sordariales</taxon>
        <taxon>Lasiosphaeriaceae</taxon>
        <taxon>Bombardia</taxon>
    </lineage>
</organism>
<feature type="compositionally biased region" description="Polar residues" evidence="1">
    <location>
        <begin position="81"/>
        <end position="96"/>
    </location>
</feature>
<feature type="compositionally biased region" description="Basic and acidic residues" evidence="1">
    <location>
        <begin position="494"/>
        <end position="520"/>
    </location>
</feature>
<dbReference type="EMBL" id="JAULSR010000001">
    <property type="protein sequence ID" value="KAK0634501.1"/>
    <property type="molecule type" value="Genomic_DNA"/>
</dbReference>
<feature type="region of interest" description="Disordered" evidence="1">
    <location>
        <begin position="312"/>
        <end position="335"/>
    </location>
</feature>
<gene>
    <name evidence="2" type="ORF">B0T17DRAFT_8136</name>
</gene>
<feature type="region of interest" description="Disordered" evidence="1">
    <location>
        <begin position="765"/>
        <end position="836"/>
    </location>
</feature>
<feature type="compositionally biased region" description="Polar residues" evidence="1">
    <location>
        <begin position="1012"/>
        <end position="1023"/>
    </location>
</feature>